<feature type="signal peptide" evidence="2">
    <location>
        <begin position="1"/>
        <end position="32"/>
    </location>
</feature>
<dbReference type="EMBL" id="SMBX01000001">
    <property type="protein sequence ID" value="TCV02986.1"/>
    <property type="molecule type" value="Genomic_DNA"/>
</dbReference>
<name>A0A4R3VCE1_9BURK</name>
<evidence type="ECO:0000256" key="1">
    <source>
        <dbReference type="ARBA" id="ARBA00006987"/>
    </source>
</evidence>
<proteinExistence type="inferred from homology"/>
<accession>A0A4R3VCE1</accession>
<dbReference type="RefSeq" id="WP_341539323.1">
    <property type="nucleotide sequence ID" value="NZ_JBHRVM010000001.1"/>
</dbReference>
<comment type="caution">
    <text evidence="3">The sequence shown here is derived from an EMBL/GenBank/DDBJ whole genome shotgun (WGS) entry which is preliminary data.</text>
</comment>
<comment type="similarity">
    <text evidence="1">Belongs to the UPF0065 (bug) family.</text>
</comment>
<dbReference type="PANTHER" id="PTHR42928">
    <property type="entry name" value="TRICARBOXYLATE-BINDING PROTEIN"/>
    <property type="match status" value="1"/>
</dbReference>
<dbReference type="PIRSF" id="PIRSF017082">
    <property type="entry name" value="YflP"/>
    <property type="match status" value="1"/>
</dbReference>
<gene>
    <name evidence="3" type="ORF">EV686_101448</name>
</gene>
<organism evidence="3 4">
    <name type="scientific">Paracandidimonas soli</name>
    <dbReference type="NCBI Taxonomy" id="1917182"/>
    <lineage>
        <taxon>Bacteria</taxon>
        <taxon>Pseudomonadati</taxon>
        <taxon>Pseudomonadota</taxon>
        <taxon>Betaproteobacteria</taxon>
        <taxon>Burkholderiales</taxon>
        <taxon>Alcaligenaceae</taxon>
        <taxon>Paracandidimonas</taxon>
    </lineage>
</organism>
<feature type="chain" id="PRO_5020322843" evidence="2">
    <location>
        <begin position="33"/>
        <end position="329"/>
    </location>
</feature>
<evidence type="ECO:0000256" key="2">
    <source>
        <dbReference type="SAM" id="SignalP"/>
    </source>
</evidence>
<dbReference type="Gene3D" id="3.40.190.10">
    <property type="entry name" value="Periplasmic binding protein-like II"/>
    <property type="match status" value="1"/>
</dbReference>
<dbReference type="InterPro" id="IPR042100">
    <property type="entry name" value="Bug_dom1"/>
</dbReference>
<evidence type="ECO:0000313" key="4">
    <source>
        <dbReference type="Proteomes" id="UP000294692"/>
    </source>
</evidence>
<keyword evidence="2" id="KW-0732">Signal</keyword>
<protein>
    <submittedName>
        <fullName evidence="3">Tripartite-type tricarboxylate transporter receptor subunit TctC</fullName>
    </submittedName>
</protein>
<dbReference type="CDD" id="cd13578">
    <property type="entry name" value="PBP2_Bug27"/>
    <property type="match status" value="1"/>
</dbReference>
<dbReference type="Gene3D" id="3.40.190.150">
    <property type="entry name" value="Bordetella uptake gene, domain 1"/>
    <property type="match status" value="1"/>
</dbReference>
<dbReference type="Proteomes" id="UP000294692">
    <property type="component" value="Unassembled WGS sequence"/>
</dbReference>
<sequence>MMDGFFNVSRLPGLRRMLACGVLAVCSSGASAAWPDKPIKLVVPYPAGGNADVTARLLATHMGNILDQTIVVDNRPGGSGSIGAAAVAKAPADGYTLLLDATSFAVNPSLLPGLSYDAARDFTPVSLITRVPLLVVAPAQSEFKSLQDVVKIAAAKPGAINYASAGNGSAQHLAGELFSMGTKISMTHIPYRGGAPALTDLAGGQIDLMFSATSASGPLVKAGKLRALAITAAEPVADWDLPTVSASVLPDFQVYEWNGLFVPSGTPADIVAKLGQAVQKALAAPEVIQRFSELGVQAVGSSAEEFSAFVSTETARWAEVIRSANISTQ</sequence>
<dbReference type="PANTHER" id="PTHR42928:SF5">
    <property type="entry name" value="BLR1237 PROTEIN"/>
    <property type="match status" value="1"/>
</dbReference>
<dbReference type="SUPFAM" id="SSF53850">
    <property type="entry name" value="Periplasmic binding protein-like II"/>
    <property type="match status" value="1"/>
</dbReference>
<dbReference type="AlphaFoldDB" id="A0A4R3VCE1"/>
<reference evidence="3 4" key="1">
    <citation type="submission" date="2019-03" db="EMBL/GenBank/DDBJ databases">
        <title>Genomic Encyclopedia of Type Strains, Phase IV (KMG-IV): sequencing the most valuable type-strain genomes for metagenomic binning, comparative biology and taxonomic classification.</title>
        <authorList>
            <person name="Goeker M."/>
        </authorList>
    </citation>
    <scope>NUCLEOTIDE SEQUENCE [LARGE SCALE GENOMIC DNA]</scope>
    <source>
        <strain evidence="3 4">DSM 100048</strain>
    </source>
</reference>
<dbReference type="Pfam" id="PF03401">
    <property type="entry name" value="TctC"/>
    <property type="match status" value="1"/>
</dbReference>
<keyword evidence="4" id="KW-1185">Reference proteome</keyword>
<evidence type="ECO:0000313" key="3">
    <source>
        <dbReference type="EMBL" id="TCV02986.1"/>
    </source>
</evidence>
<keyword evidence="3" id="KW-0675">Receptor</keyword>
<dbReference type="InterPro" id="IPR005064">
    <property type="entry name" value="BUG"/>
</dbReference>